<keyword evidence="3" id="KW-1185">Reference proteome</keyword>
<proteinExistence type="predicted"/>
<comment type="caution">
    <text evidence="2">The sequence shown here is derived from an EMBL/GenBank/DDBJ whole genome shotgun (WGS) entry which is preliminary data.</text>
</comment>
<dbReference type="EMBL" id="VSWC01000158">
    <property type="protein sequence ID" value="KAA1073514.1"/>
    <property type="molecule type" value="Genomic_DNA"/>
</dbReference>
<organism evidence="2 3">
    <name type="scientific">Puccinia graminis f. sp. tritici</name>
    <dbReference type="NCBI Taxonomy" id="56615"/>
    <lineage>
        <taxon>Eukaryota</taxon>
        <taxon>Fungi</taxon>
        <taxon>Dikarya</taxon>
        <taxon>Basidiomycota</taxon>
        <taxon>Pucciniomycotina</taxon>
        <taxon>Pucciniomycetes</taxon>
        <taxon>Pucciniales</taxon>
        <taxon>Pucciniaceae</taxon>
        <taxon>Puccinia</taxon>
    </lineage>
</organism>
<gene>
    <name evidence="2" type="ORF">PGT21_014351</name>
</gene>
<feature type="region of interest" description="Disordered" evidence="1">
    <location>
        <begin position="1"/>
        <end position="23"/>
    </location>
</feature>
<name>A0A5B0MCA8_PUCGR</name>
<sequence>MSSYDQRAPDSPKRFNHHFGPSPTALSRIHSFAVERLLEKPIDRIFIQQRHSYQMNRDIHFFKTIILGYRSPVTPFSQLNSSLSLSDQLLFLASHHYISYLYRSNLSFR</sequence>
<evidence type="ECO:0000256" key="1">
    <source>
        <dbReference type="SAM" id="MobiDB-lite"/>
    </source>
</evidence>
<protein>
    <submittedName>
        <fullName evidence="2">Uncharacterized protein</fullName>
    </submittedName>
</protein>
<dbReference type="Proteomes" id="UP000324748">
    <property type="component" value="Unassembled WGS sequence"/>
</dbReference>
<evidence type="ECO:0000313" key="3">
    <source>
        <dbReference type="Proteomes" id="UP000324748"/>
    </source>
</evidence>
<reference evidence="2 3" key="1">
    <citation type="submission" date="2019-05" db="EMBL/GenBank/DDBJ databases">
        <title>Emergence of the Ug99 lineage of the wheat stem rust pathogen through somatic hybridization.</title>
        <authorList>
            <person name="Li F."/>
            <person name="Upadhyaya N.M."/>
            <person name="Sperschneider J."/>
            <person name="Matny O."/>
            <person name="Nguyen-Phuc H."/>
            <person name="Mago R."/>
            <person name="Raley C."/>
            <person name="Miller M.E."/>
            <person name="Silverstein K.A.T."/>
            <person name="Henningsen E."/>
            <person name="Hirsch C.D."/>
            <person name="Visser B."/>
            <person name="Pretorius Z.A."/>
            <person name="Steffenson B.J."/>
            <person name="Schwessinger B."/>
            <person name="Dodds P.N."/>
            <person name="Figueroa M."/>
        </authorList>
    </citation>
    <scope>NUCLEOTIDE SEQUENCE [LARGE SCALE GENOMIC DNA]</scope>
    <source>
        <strain evidence="2">21-0</strain>
    </source>
</reference>
<evidence type="ECO:0000313" key="2">
    <source>
        <dbReference type="EMBL" id="KAA1073514.1"/>
    </source>
</evidence>
<dbReference type="AlphaFoldDB" id="A0A5B0MCA8"/>
<accession>A0A5B0MCA8</accession>